<keyword evidence="5" id="KW-1278">Translocase</keyword>
<keyword evidence="1" id="KW-0813">Transport</keyword>
<evidence type="ECO:0000313" key="9">
    <source>
        <dbReference type="EMBL" id="GAA4383928.1"/>
    </source>
</evidence>
<proteinExistence type="predicted"/>
<evidence type="ECO:0000256" key="3">
    <source>
        <dbReference type="ARBA" id="ARBA00022741"/>
    </source>
</evidence>
<evidence type="ECO:0000256" key="6">
    <source>
        <dbReference type="ARBA" id="ARBA00022970"/>
    </source>
</evidence>
<dbReference type="CDD" id="cd03258">
    <property type="entry name" value="ABC_MetN_methionine_transporter"/>
    <property type="match status" value="1"/>
</dbReference>
<evidence type="ECO:0000256" key="4">
    <source>
        <dbReference type="ARBA" id="ARBA00022840"/>
    </source>
</evidence>
<sequence length="331" mass="35495">MKALDGVSLDIARGSVVGIVGYSGAGKSTLVRLINGLELPTSGSVVIDGTDITGLPEAKLQKVRSRIGMIFQNFNLFGSRTVAGNVGYPLKIAGWSRENIKARVTELLRFVDLEDKADVYPRRLSGGQKQRVGIARALATSPEILLADEATSALDPETTTEVLGLLRRVNQEFGTTTVVITHEMAVVRELCDNVVMMEKGRIIEAGSTYSLFSNPVTDTTRKFIATATQGTPSAATLERLRARHPGTIVAIEINEEYSSSEVNRMLAAAQVTGTVVFGGVTEIGERPLGTLTYELTGPPEAITAAIEQIAAHTRTEVLSSQQPQKEVPHGH</sequence>
<dbReference type="Gene3D" id="3.40.50.300">
    <property type="entry name" value="P-loop containing nucleotide triphosphate hydrolases"/>
    <property type="match status" value="1"/>
</dbReference>
<dbReference type="EMBL" id="BAABGL010000002">
    <property type="protein sequence ID" value="GAA4383928.1"/>
    <property type="molecule type" value="Genomic_DNA"/>
</dbReference>
<dbReference type="InterPro" id="IPR041701">
    <property type="entry name" value="MetN_ABC"/>
</dbReference>
<dbReference type="SMART" id="SM00382">
    <property type="entry name" value="AAA"/>
    <property type="match status" value="1"/>
</dbReference>
<dbReference type="PROSITE" id="PS00211">
    <property type="entry name" value="ABC_TRANSPORTER_1"/>
    <property type="match status" value="1"/>
</dbReference>
<protein>
    <submittedName>
        <fullName evidence="9">Methionine ABC transporter ATP-binding protein</fullName>
    </submittedName>
</protein>
<dbReference type="InterPro" id="IPR045865">
    <property type="entry name" value="ACT-like_dom_sf"/>
</dbReference>
<dbReference type="Proteomes" id="UP001500642">
    <property type="component" value="Unassembled WGS sequence"/>
</dbReference>
<dbReference type="InterPro" id="IPR027417">
    <property type="entry name" value="P-loop_NTPase"/>
</dbReference>
<keyword evidence="6" id="KW-0029">Amino-acid transport</keyword>
<feature type="domain" description="ABC transporter" evidence="8">
    <location>
        <begin position="1"/>
        <end position="224"/>
    </location>
</feature>
<dbReference type="SUPFAM" id="SSF55021">
    <property type="entry name" value="ACT-like"/>
    <property type="match status" value="1"/>
</dbReference>
<keyword evidence="2" id="KW-1003">Cell membrane</keyword>
<reference evidence="10" key="1">
    <citation type="journal article" date="2019" name="Int. J. Syst. Evol. Microbiol.">
        <title>The Global Catalogue of Microorganisms (GCM) 10K type strain sequencing project: providing services to taxonomists for standard genome sequencing and annotation.</title>
        <authorList>
            <consortium name="The Broad Institute Genomics Platform"/>
            <consortium name="The Broad Institute Genome Sequencing Center for Infectious Disease"/>
            <person name="Wu L."/>
            <person name="Ma J."/>
        </authorList>
    </citation>
    <scope>NUCLEOTIDE SEQUENCE [LARGE SCALE GENOMIC DNA]</scope>
    <source>
        <strain evidence="10">JCM 17808</strain>
    </source>
</reference>
<dbReference type="Pfam" id="PF09383">
    <property type="entry name" value="NIL"/>
    <property type="match status" value="1"/>
</dbReference>
<comment type="caution">
    <text evidence="9">The sequence shown here is derived from an EMBL/GenBank/DDBJ whole genome shotgun (WGS) entry which is preliminary data.</text>
</comment>
<evidence type="ECO:0000313" key="10">
    <source>
        <dbReference type="Proteomes" id="UP001500642"/>
    </source>
</evidence>
<keyword evidence="4 9" id="KW-0067">ATP-binding</keyword>
<dbReference type="InterPro" id="IPR003593">
    <property type="entry name" value="AAA+_ATPase"/>
</dbReference>
<evidence type="ECO:0000259" key="8">
    <source>
        <dbReference type="PROSITE" id="PS50893"/>
    </source>
</evidence>
<dbReference type="SUPFAM" id="SSF52540">
    <property type="entry name" value="P-loop containing nucleoside triphosphate hydrolases"/>
    <property type="match status" value="1"/>
</dbReference>
<gene>
    <name evidence="9" type="ORF">GCM10023167_03990</name>
</gene>
<evidence type="ECO:0000256" key="1">
    <source>
        <dbReference type="ARBA" id="ARBA00022448"/>
    </source>
</evidence>
<dbReference type="InterPro" id="IPR003439">
    <property type="entry name" value="ABC_transporter-like_ATP-bd"/>
</dbReference>
<dbReference type="InterPro" id="IPR050086">
    <property type="entry name" value="MetN_ABC_transporter-like"/>
</dbReference>
<evidence type="ECO:0000256" key="7">
    <source>
        <dbReference type="ARBA" id="ARBA00023136"/>
    </source>
</evidence>
<dbReference type="InterPro" id="IPR017871">
    <property type="entry name" value="ABC_transporter-like_CS"/>
</dbReference>
<dbReference type="Gene3D" id="3.30.70.260">
    <property type="match status" value="1"/>
</dbReference>
<keyword evidence="7" id="KW-0472">Membrane</keyword>
<dbReference type="InterPro" id="IPR018449">
    <property type="entry name" value="NIL_domain"/>
</dbReference>
<dbReference type="PANTHER" id="PTHR43166:SF30">
    <property type="entry name" value="METHIONINE IMPORT ATP-BINDING PROTEIN METN"/>
    <property type="match status" value="1"/>
</dbReference>
<name>A0ABP8J392_9MICO</name>
<keyword evidence="10" id="KW-1185">Reference proteome</keyword>
<evidence type="ECO:0000256" key="2">
    <source>
        <dbReference type="ARBA" id="ARBA00022475"/>
    </source>
</evidence>
<keyword evidence="3" id="KW-0547">Nucleotide-binding</keyword>
<dbReference type="PROSITE" id="PS50893">
    <property type="entry name" value="ABC_TRANSPORTER_2"/>
    <property type="match status" value="1"/>
</dbReference>
<organism evidence="9 10">
    <name type="scientific">Brevibacterium pityocampae</name>
    <dbReference type="NCBI Taxonomy" id="506594"/>
    <lineage>
        <taxon>Bacteria</taxon>
        <taxon>Bacillati</taxon>
        <taxon>Actinomycetota</taxon>
        <taxon>Actinomycetes</taxon>
        <taxon>Micrococcales</taxon>
        <taxon>Brevibacteriaceae</taxon>
        <taxon>Brevibacterium</taxon>
    </lineage>
</organism>
<dbReference type="SMART" id="SM00930">
    <property type="entry name" value="NIL"/>
    <property type="match status" value="1"/>
</dbReference>
<dbReference type="Pfam" id="PF00005">
    <property type="entry name" value="ABC_tran"/>
    <property type="match status" value="1"/>
</dbReference>
<dbReference type="GO" id="GO:0005524">
    <property type="term" value="F:ATP binding"/>
    <property type="evidence" value="ECO:0007669"/>
    <property type="project" value="UniProtKB-KW"/>
</dbReference>
<dbReference type="PANTHER" id="PTHR43166">
    <property type="entry name" value="AMINO ACID IMPORT ATP-BINDING PROTEIN"/>
    <property type="match status" value="1"/>
</dbReference>
<evidence type="ECO:0000256" key="5">
    <source>
        <dbReference type="ARBA" id="ARBA00022967"/>
    </source>
</evidence>
<accession>A0ABP8J392</accession>